<dbReference type="Gene3D" id="3.20.20.70">
    <property type="entry name" value="Aldolase class I"/>
    <property type="match status" value="1"/>
</dbReference>
<dbReference type="GO" id="GO:0003949">
    <property type="term" value="F:1-(5-phosphoribosyl)-5-[(5-phosphoribosylamino)methylideneamino]imidazole-4-carboxamide isomerase activity"/>
    <property type="evidence" value="ECO:0007669"/>
    <property type="project" value="UniProtKB-EC"/>
</dbReference>
<evidence type="ECO:0000256" key="3">
    <source>
        <dbReference type="ARBA" id="ARBA00009667"/>
    </source>
</evidence>
<evidence type="ECO:0000256" key="5">
    <source>
        <dbReference type="ARBA" id="ARBA00018464"/>
    </source>
</evidence>
<dbReference type="Proteomes" id="UP000590412">
    <property type="component" value="Unassembled WGS sequence"/>
</dbReference>
<reference evidence="13" key="1">
    <citation type="submission" date="2020-03" db="EMBL/GenBank/DDBJ databases">
        <title>FDA dAtabase for Regulatory Grade micrObial Sequences (FDA-ARGOS): Supporting development and validation of Infectious Disease Dx tests.</title>
        <authorList>
            <person name="Campos J."/>
            <person name="Goldberg B."/>
            <person name="Tallon L."/>
            <person name="Sadzewicz L."/>
            <person name="Vavikolanu K."/>
            <person name="Mehta A."/>
            <person name="Aluvathingal J."/>
            <person name="Nadendla S."/>
            <person name="Nandy P."/>
            <person name="Geyer C."/>
            <person name="Yan Y."/>
            <person name="Sichtig H."/>
        </authorList>
    </citation>
    <scope>NUCLEOTIDE SEQUENCE [LARGE SCALE GENOMIC DNA]</scope>
    <source>
        <strain evidence="13">FDAARGOS_652</strain>
    </source>
</reference>
<evidence type="ECO:0000256" key="1">
    <source>
        <dbReference type="ARBA" id="ARBA00000901"/>
    </source>
</evidence>
<gene>
    <name evidence="13" type="ORF">FOB60_004050</name>
</gene>
<dbReference type="InterPro" id="IPR011060">
    <property type="entry name" value="RibuloseP-bd_barrel"/>
</dbReference>
<evidence type="ECO:0000256" key="2">
    <source>
        <dbReference type="ARBA" id="ARBA00005133"/>
    </source>
</evidence>
<name>A0A8X7TB15_CANPA</name>
<dbReference type="InterPro" id="IPR013785">
    <property type="entry name" value="Aldolase_TIM"/>
</dbReference>
<organism evidence="13 14">
    <name type="scientific">Candida parapsilosis</name>
    <name type="common">Yeast</name>
    <dbReference type="NCBI Taxonomy" id="5480"/>
    <lineage>
        <taxon>Eukaryota</taxon>
        <taxon>Fungi</taxon>
        <taxon>Dikarya</taxon>
        <taxon>Ascomycota</taxon>
        <taxon>Saccharomycotina</taxon>
        <taxon>Pichiomycetes</taxon>
        <taxon>Debaryomycetaceae</taxon>
        <taxon>Candida/Lodderomyces clade</taxon>
        <taxon>Candida</taxon>
    </lineage>
</organism>
<evidence type="ECO:0000313" key="13">
    <source>
        <dbReference type="EMBL" id="KAF6048666.1"/>
    </source>
</evidence>
<dbReference type="GO" id="GO:0000162">
    <property type="term" value="P:L-tryptophan biosynthetic process"/>
    <property type="evidence" value="ECO:0007669"/>
    <property type="project" value="TreeGrafter"/>
</dbReference>
<dbReference type="PANTHER" id="PTHR43090:SF2">
    <property type="entry name" value="1-(5-PHOSPHORIBOSYL)-5-[(5-PHOSPHORIBOSYLAMINO)METHYLIDENEAMINO] IMIDAZOLE-4-CARBOXAMIDE ISOMERASE"/>
    <property type="match status" value="1"/>
</dbReference>
<sequence>MTKFRGCIDIHSGQVKQIVGGTLTQDDVNSTANTSKTLENFVSTKPSSYYAQLYSENNLQGCHVIKLGSNPENDKAAELACKTWPGGLQVGGGIHLENAQGWVDKGASHVIITSWLFSKNEETDKMELDFDKLKTISNKVGKKHLIVDLSCRTIINDDSGTVWYVAMNKWQTITGNRLSQDFLFNVSKYCDELLIHAADVEGLCKGIDEKLVSSLGSWCPPNFEGKIVYAGGAKSIEDLELVKSLSNGKVDLTFGSALDIFGGKLVKFDDLIKWNQKNN</sequence>
<dbReference type="CDD" id="cd04723">
    <property type="entry name" value="HisA_HisF"/>
    <property type="match status" value="1"/>
</dbReference>
<dbReference type="GO" id="GO:0000105">
    <property type="term" value="P:L-histidine biosynthetic process"/>
    <property type="evidence" value="ECO:0007669"/>
    <property type="project" value="UniProtKB-KW"/>
</dbReference>
<dbReference type="PANTHER" id="PTHR43090">
    <property type="entry name" value="1-(5-PHOSPHORIBOSYL)-5-[(5-PHOSPHORIBOSYLAMINO)METHYLIDENEAMINO] IMIDAZOLE-4-CARBOXAMIDE ISOMERASE"/>
    <property type="match status" value="1"/>
</dbReference>
<evidence type="ECO:0000256" key="8">
    <source>
        <dbReference type="ARBA" id="ARBA00023235"/>
    </source>
</evidence>
<proteinExistence type="inferred from homology"/>
<comment type="similarity">
    <text evidence="3 11">Belongs to the HisA/HisF family.</text>
</comment>
<evidence type="ECO:0000256" key="12">
    <source>
        <dbReference type="RuleBase" id="RU364022"/>
    </source>
</evidence>
<keyword evidence="6 11" id="KW-0028">Amino-acid biosynthesis</keyword>
<dbReference type="InterPro" id="IPR011858">
    <property type="entry name" value="His6/HISN3"/>
</dbReference>
<comment type="catalytic activity">
    <reaction evidence="1 12">
        <text>1-(5-phospho-beta-D-ribosyl)-5-[(5-phospho-beta-D-ribosylamino)methylideneamino]imidazole-4-carboxamide = 5-[(5-phospho-1-deoxy-D-ribulos-1-ylimino)methylamino]-1-(5-phospho-beta-D-ribosyl)imidazole-4-carboxamide</text>
        <dbReference type="Rhea" id="RHEA:15469"/>
        <dbReference type="ChEBI" id="CHEBI:58435"/>
        <dbReference type="ChEBI" id="CHEBI:58525"/>
        <dbReference type="EC" id="5.3.1.16"/>
    </reaction>
</comment>
<dbReference type="EMBL" id="JABWAB010000006">
    <property type="protein sequence ID" value="KAF6048666.1"/>
    <property type="molecule type" value="Genomic_DNA"/>
</dbReference>
<keyword evidence="12" id="KW-0963">Cytoplasm</keyword>
<comment type="pathway">
    <text evidence="2 12">Amino-acid biosynthesis; L-histidine biosynthesis; L-histidine from 5-phospho-alpha-D-ribose 1-diphosphate: step 4/9.</text>
</comment>
<dbReference type="InterPro" id="IPR006062">
    <property type="entry name" value="His_biosynth"/>
</dbReference>
<keyword evidence="8 12" id="KW-0413">Isomerase</keyword>
<comment type="subcellular location">
    <subcellularLocation>
        <location evidence="12">Cytoplasm</location>
    </subcellularLocation>
</comment>
<evidence type="ECO:0000256" key="9">
    <source>
        <dbReference type="ARBA" id="ARBA00030547"/>
    </source>
</evidence>
<dbReference type="InterPro" id="IPR044524">
    <property type="entry name" value="Isoase_HisA-like"/>
</dbReference>
<keyword evidence="7 11" id="KW-0368">Histidine biosynthesis</keyword>
<evidence type="ECO:0000256" key="7">
    <source>
        <dbReference type="ARBA" id="ARBA00023102"/>
    </source>
</evidence>
<accession>A0A8X7TB15</accession>
<protein>
    <recommendedName>
        <fullName evidence="5 12">1-(5-phosphoribosyl)-5-[(5-phosphoribosylamino)methylideneamino] imidazole-4-carboxamide isomerase</fullName>
        <ecNumber evidence="4 12">5.3.1.16</ecNumber>
    </recommendedName>
    <alternativeName>
        <fullName evidence="10 12">5-proFAR isomerase</fullName>
    </alternativeName>
    <alternativeName>
        <fullName evidence="9 12">Phosphoribosylformimino-5-aminoimidazole carboxamide ribotide isomerase</fullName>
    </alternativeName>
</protein>
<dbReference type="GO" id="GO:0005737">
    <property type="term" value="C:cytoplasm"/>
    <property type="evidence" value="ECO:0007669"/>
    <property type="project" value="UniProtKB-SubCell"/>
</dbReference>
<dbReference type="AlphaFoldDB" id="A0A8X7TB15"/>
<dbReference type="FunFam" id="3.20.20.70:FF:000110">
    <property type="entry name" value="1-(5-phosphoribosyl)-5-[(5-phosphoribosylamino)methylideneamino] imidazole-4-carboxamide isomerase, chloroplastic"/>
    <property type="match status" value="1"/>
</dbReference>
<evidence type="ECO:0000256" key="10">
    <source>
        <dbReference type="ARBA" id="ARBA00031376"/>
    </source>
</evidence>
<comment type="caution">
    <text evidence="13">The sequence shown here is derived from an EMBL/GenBank/DDBJ whole genome shotgun (WGS) entry which is preliminary data.</text>
</comment>
<evidence type="ECO:0000256" key="11">
    <source>
        <dbReference type="RuleBase" id="RU003657"/>
    </source>
</evidence>
<evidence type="ECO:0000256" key="6">
    <source>
        <dbReference type="ARBA" id="ARBA00022605"/>
    </source>
</evidence>
<evidence type="ECO:0000313" key="14">
    <source>
        <dbReference type="Proteomes" id="UP000590412"/>
    </source>
</evidence>
<dbReference type="EC" id="5.3.1.16" evidence="4 12"/>
<dbReference type="NCBIfam" id="TIGR02129">
    <property type="entry name" value="hisA_euk"/>
    <property type="match status" value="1"/>
</dbReference>
<dbReference type="Pfam" id="PF00977">
    <property type="entry name" value="His_biosynth"/>
    <property type="match status" value="1"/>
</dbReference>
<dbReference type="OrthoDB" id="446074at2759"/>
<evidence type="ECO:0000256" key="4">
    <source>
        <dbReference type="ARBA" id="ARBA00012550"/>
    </source>
</evidence>
<dbReference type="SUPFAM" id="SSF51366">
    <property type="entry name" value="Ribulose-phoshate binding barrel"/>
    <property type="match status" value="1"/>
</dbReference>